<dbReference type="OrthoDB" id="9795626at2"/>
<comment type="similarity">
    <text evidence="1">Belongs to the SMC family. SbcC subfamily.</text>
</comment>
<sequence length="1076" mass="112877">MRLHTLTLQAIGPFAAEHTVDLTALGASGLFLLEGPTGAGKSTLIDAVVFALYGKVAAENASDDRLRSAFADEDTESFVDLIFEVGAGVFRVRRTPAYDRAKRRGTGTTRQQASVRLWRLGPDGGPGTVISTRLDEAGDEITRLVGLDRTQFVQTIVLPQGEFARFLQSKPEERVGLLQKIFGTQVYERLQQRLAERRRESERELAAARAALAGRLAHLAGAARLDEGAAAHVAERVDAALSADLPVPVPAPSSTGALALGPAVGSAVEQRGPADRVRDALDECVDELAVQVRELAATATTTARSARTARTALDEAQAGAALLARRDRLREEQAVLVEGAEAHLDARARLVRARAAQAVRPLLDGAAVAASEQEAAHKTLLAERDLAPTELEWLLPASDTDSDTDTDSDNSVDGGGRAGGIAEGAATRSARGSRPAHWSAARSLLADAHRDAVGAVAALVRAVDLEADLERRRREVRDERDRVDDLATEIAAHDAWLADRPAQRVVLAERLDQVRAQAADESAAIALVELCAQRVAAFGTLAELADQVLDAGARVSSRRAAALSAVARESATRTARIAGLAGELGQALTAGEPCPVCGSAEHPHPARRTPDHATAEQVALAEQERVEAERALAAAVEALASLEARRAAIAEPLQGLTEPECAAELTAANERLAGARSAAAGLPMALAALDEHDGETDRRRQERVAADAERGRADTRAQAFTQALAETEAEVAVALAGFPTVAARSSALRAQVVAAAALMEAIDRSGEADRAAVRAERELAEALAETGLDAAQARAALLDPAAVRELDDRVTQHEAELARVQTGLDEPEIAALAPDATVDVAAARDAEAQARALADAAASQHQVALEREVAGRAAAQQVVDAAHTLLRHTAQAAPVMRLAGLASGTGADNGTGISLATYVLMRRFEDVVAAANSRLVVMSDARYELVRTDGKEDGGGRRTGLAMRVIDHRTGSPRDPRTLSGGETFYVSLCLALGMADVVTAEAGGIELGTLFVDEGFGSLDPHTLDQVLAELGRLRAGGRVVGVVSHVDTLKQSIAERIEVRPTAAGPSTLVVRAG</sequence>
<gene>
    <name evidence="7" type="ORF">CCO02nite_08220</name>
</gene>
<evidence type="ECO:0000259" key="6">
    <source>
        <dbReference type="Pfam" id="PF13476"/>
    </source>
</evidence>
<evidence type="ECO:0000256" key="4">
    <source>
        <dbReference type="SAM" id="Coils"/>
    </source>
</evidence>
<dbReference type="PANTHER" id="PTHR32114:SF2">
    <property type="entry name" value="ABC TRANSPORTER ABCH.3"/>
    <property type="match status" value="1"/>
</dbReference>
<feature type="region of interest" description="Disordered" evidence="5">
    <location>
        <begin position="690"/>
        <end position="712"/>
    </location>
</feature>
<dbReference type="SUPFAM" id="SSF52540">
    <property type="entry name" value="P-loop containing nucleoside triphosphate hydrolases"/>
    <property type="match status" value="1"/>
</dbReference>
<keyword evidence="8" id="KW-1185">Reference proteome</keyword>
<dbReference type="InterPro" id="IPR027417">
    <property type="entry name" value="P-loop_NTPase"/>
</dbReference>
<organism evidence="7 8">
    <name type="scientific">Cellulomonas composti</name>
    <dbReference type="NCBI Taxonomy" id="266130"/>
    <lineage>
        <taxon>Bacteria</taxon>
        <taxon>Bacillati</taxon>
        <taxon>Actinomycetota</taxon>
        <taxon>Actinomycetes</taxon>
        <taxon>Micrococcales</taxon>
        <taxon>Cellulomonadaceae</taxon>
        <taxon>Cellulomonas</taxon>
    </lineage>
</organism>
<dbReference type="GO" id="GO:0006302">
    <property type="term" value="P:double-strand break repair"/>
    <property type="evidence" value="ECO:0007669"/>
    <property type="project" value="InterPro"/>
</dbReference>
<comment type="subunit">
    <text evidence="2">Heterodimer of SbcC and SbcD.</text>
</comment>
<dbReference type="EMBL" id="BJWG01000002">
    <property type="protein sequence ID" value="GEL94164.1"/>
    <property type="molecule type" value="Genomic_DNA"/>
</dbReference>
<evidence type="ECO:0000256" key="5">
    <source>
        <dbReference type="SAM" id="MobiDB-lite"/>
    </source>
</evidence>
<reference evidence="7 8" key="1">
    <citation type="submission" date="2019-07" db="EMBL/GenBank/DDBJ databases">
        <title>Whole genome shotgun sequence of Cellulomonas composti NBRC 100758.</title>
        <authorList>
            <person name="Hosoyama A."/>
            <person name="Uohara A."/>
            <person name="Ohji S."/>
            <person name="Ichikawa N."/>
        </authorList>
    </citation>
    <scope>NUCLEOTIDE SEQUENCE [LARGE SCALE GENOMIC DNA]</scope>
    <source>
        <strain evidence="7 8">NBRC 100758</strain>
    </source>
</reference>
<feature type="compositionally biased region" description="Gly residues" evidence="5">
    <location>
        <begin position="413"/>
        <end position="422"/>
    </location>
</feature>
<dbReference type="Gene3D" id="3.40.50.300">
    <property type="entry name" value="P-loop containing nucleotide triphosphate hydrolases"/>
    <property type="match status" value="2"/>
</dbReference>
<dbReference type="InterPro" id="IPR038729">
    <property type="entry name" value="Rad50/SbcC_AAA"/>
</dbReference>
<evidence type="ECO:0000256" key="1">
    <source>
        <dbReference type="ARBA" id="ARBA00006930"/>
    </source>
</evidence>
<name>A0A511J868_9CELL</name>
<evidence type="ECO:0000313" key="8">
    <source>
        <dbReference type="Proteomes" id="UP000321720"/>
    </source>
</evidence>
<comment type="caution">
    <text evidence="7">The sequence shown here is derived from an EMBL/GenBank/DDBJ whole genome shotgun (WGS) entry which is preliminary data.</text>
</comment>
<dbReference type="GO" id="GO:0016887">
    <property type="term" value="F:ATP hydrolysis activity"/>
    <property type="evidence" value="ECO:0007669"/>
    <property type="project" value="InterPro"/>
</dbReference>
<dbReference type="Proteomes" id="UP000321720">
    <property type="component" value="Unassembled WGS sequence"/>
</dbReference>
<proteinExistence type="inferred from homology"/>
<feature type="coiled-coil region" evidence="4">
    <location>
        <begin position="618"/>
        <end position="645"/>
    </location>
</feature>
<accession>A0A511J868</accession>
<protein>
    <recommendedName>
        <fullName evidence="3">Nuclease SbcCD subunit C</fullName>
    </recommendedName>
</protein>
<feature type="compositionally biased region" description="Acidic residues" evidence="5">
    <location>
        <begin position="400"/>
        <end position="410"/>
    </location>
</feature>
<evidence type="ECO:0000256" key="2">
    <source>
        <dbReference type="ARBA" id="ARBA00011322"/>
    </source>
</evidence>
<dbReference type="Pfam" id="PF13476">
    <property type="entry name" value="AAA_23"/>
    <property type="match status" value="1"/>
</dbReference>
<dbReference type="RefSeq" id="WP_146841758.1">
    <property type="nucleotide sequence ID" value="NZ_BJWG01000002.1"/>
</dbReference>
<keyword evidence="4" id="KW-0175">Coiled coil</keyword>
<evidence type="ECO:0000256" key="3">
    <source>
        <dbReference type="ARBA" id="ARBA00013368"/>
    </source>
</evidence>
<feature type="domain" description="Rad50/SbcC-type AAA" evidence="6">
    <location>
        <begin position="6"/>
        <end position="213"/>
    </location>
</feature>
<dbReference type="AlphaFoldDB" id="A0A511J868"/>
<feature type="coiled-coil region" evidence="4">
    <location>
        <begin position="462"/>
        <end position="489"/>
    </location>
</feature>
<dbReference type="PANTHER" id="PTHR32114">
    <property type="entry name" value="ABC TRANSPORTER ABCH.3"/>
    <property type="match status" value="1"/>
</dbReference>
<dbReference type="Pfam" id="PF13558">
    <property type="entry name" value="SbcC_Walker_B"/>
    <property type="match status" value="1"/>
</dbReference>
<feature type="region of interest" description="Disordered" evidence="5">
    <location>
        <begin position="395"/>
        <end position="434"/>
    </location>
</feature>
<evidence type="ECO:0000313" key="7">
    <source>
        <dbReference type="EMBL" id="GEL94164.1"/>
    </source>
</evidence>